<keyword evidence="2" id="KW-0732">Signal</keyword>
<sequence length="101" mass="10868">MGNHPGQKSFLTSRGLLWKALLPLTPALIPSSQLLSKVFSCPFSSSIIAERTSINIVTNTTYFKSVNLLLASVLILLISVFTIGSKCSRSVVSESLRPCGL</sequence>
<feature type="transmembrane region" description="Helical" evidence="1">
    <location>
        <begin position="66"/>
        <end position="84"/>
    </location>
</feature>
<keyword evidence="4" id="KW-1185">Reference proteome</keyword>
<reference evidence="3" key="1">
    <citation type="submission" date="2023-04" db="EMBL/GenBank/DDBJ databases">
        <authorList>
            <consortium name="ELIXIR-Norway"/>
        </authorList>
    </citation>
    <scope>NUCLEOTIDE SEQUENCE [LARGE SCALE GENOMIC DNA]</scope>
</reference>
<organism evidence="3 4">
    <name type="scientific">Rangifer tarandus platyrhynchus</name>
    <name type="common">Svalbard reindeer</name>
    <dbReference type="NCBI Taxonomy" id="3082113"/>
    <lineage>
        <taxon>Eukaryota</taxon>
        <taxon>Metazoa</taxon>
        <taxon>Chordata</taxon>
        <taxon>Craniata</taxon>
        <taxon>Vertebrata</taxon>
        <taxon>Euteleostomi</taxon>
        <taxon>Mammalia</taxon>
        <taxon>Eutheria</taxon>
        <taxon>Laurasiatheria</taxon>
        <taxon>Artiodactyla</taxon>
        <taxon>Ruminantia</taxon>
        <taxon>Pecora</taxon>
        <taxon>Cervidae</taxon>
        <taxon>Odocoileinae</taxon>
        <taxon>Rangifer</taxon>
    </lineage>
</organism>
<name>A0ABN8XUA4_RANTA</name>
<keyword evidence="1" id="KW-0472">Membrane</keyword>
<evidence type="ECO:0000256" key="1">
    <source>
        <dbReference type="SAM" id="Phobius"/>
    </source>
</evidence>
<accession>A0ABN8XUA4</accession>
<evidence type="ECO:0000313" key="3">
    <source>
        <dbReference type="EMBL" id="CAI9152225.1"/>
    </source>
</evidence>
<feature type="chain" id="PRO_5045469793" evidence="2">
    <location>
        <begin position="28"/>
        <end position="101"/>
    </location>
</feature>
<protein>
    <submittedName>
        <fullName evidence="3">Uncharacterized protein</fullName>
    </submittedName>
</protein>
<feature type="signal peptide" evidence="2">
    <location>
        <begin position="1"/>
        <end position="27"/>
    </location>
</feature>
<evidence type="ECO:0000313" key="4">
    <source>
        <dbReference type="Proteomes" id="UP001176941"/>
    </source>
</evidence>
<evidence type="ECO:0000256" key="2">
    <source>
        <dbReference type="SAM" id="SignalP"/>
    </source>
</evidence>
<keyword evidence="1" id="KW-1133">Transmembrane helix</keyword>
<gene>
    <name evidence="3" type="ORF">MRATA1EN1_LOCUS1187</name>
</gene>
<dbReference type="EMBL" id="OX459937">
    <property type="protein sequence ID" value="CAI9152225.1"/>
    <property type="molecule type" value="Genomic_DNA"/>
</dbReference>
<dbReference type="Proteomes" id="UP001176941">
    <property type="component" value="Chromosome 1"/>
</dbReference>
<proteinExistence type="predicted"/>
<keyword evidence="1" id="KW-0812">Transmembrane</keyword>